<dbReference type="RefSeq" id="WP_203793931.1">
    <property type="nucleotide sequence ID" value="NZ_BAAAQE010000076.1"/>
</dbReference>
<comment type="caution">
    <text evidence="2">The sequence shown here is derived from an EMBL/GenBank/DDBJ whole genome shotgun (WGS) entry which is preliminary data.</text>
</comment>
<sequence>MLIDLDHTPPSRPAPPRRFRGPKWVVPIVLALSLGGAQVPAEARILRPSVVSAERAVTWMLHDGVFYSLHSRPQDGVLELQARRVPSSDPLWTRMVDAAGEVPRLRMAGPYLALRFGAEMLLLDVETGRARWQDDDNSTAWPAGDDVLLWTPEGRIGLLDAGTGSIRWRKEVKAEPIGVTGTERHVQVLYDDGSAVAYGRETGEVANTVAGLAVRPAEIDGFGRLVDDGLPALMAMGDLAIVFSPDRIAALRLPTLEQLWTARLPLPAGAARCGERLCVLHGNGMTAFDQNSGAPLWSGTEWTTWSGTLAGSPAGRVARVDPDTGRVVRDLGMGRLSGSVLIRTGGDRTGVFDQVSGDLRAIIPAGFLWCDGPGDQISCQGAGSSVTVWRIPKT</sequence>
<evidence type="ECO:0000259" key="1">
    <source>
        <dbReference type="Pfam" id="PF13360"/>
    </source>
</evidence>
<keyword evidence="3" id="KW-1185">Reference proteome</keyword>
<evidence type="ECO:0000313" key="2">
    <source>
        <dbReference type="EMBL" id="GID52998.1"/>
    </source>
</evidence>
<dbReference type="InterPro" id="IPR011047">
    <property type="entry name" value="Quinoprotein_ADH-like_sf"/>
</dbReference>
<evidence type="ECO:0000313" key="3">
    <source>
        <dbReference type="Proteomes" id="UP000612282"/>
    </source>
</evidence>
<reference evidence="2 3" key="1">
    <citation type="submission" date="2021-01" db="EMBL/GenBank/DDBJ databases">
        <title>Whole genome shotgun sequence of Actinoplanes couchii NBRC 106145.</title>
        <authorList>
            <person name="Komaki H."/>
            <person name="Tamura T."/>
        </authorList>
    </citation>
    <scope>NUCLEOTIDE SEQUENCE [LARGE SCALE GENOMIC DNA]</scope>
    <source>
        <strain evidence="2 3">NBRC 106145</strain>
    </source>
</reference>
<feature type="domain" description="Pyrrolo-quinoline quinone repeat" evidence="1">
    <location>
        <begin position="123"/>
        <end position="206"/>
    </location>
</feature>
<dbReference type="SUPFAM" id="SSF50998">
    <property type="entry name" value="Quinoprotein alcohol dehydrogenase-like"/>
    <property type="match status" value="1"/>
</dbReference>
<dbReference type="Proteomes" id="UP000612282">
    <property type="component" value="Unassembled WGS sequence"/>
</dbReference>
<dbReference type="InterPro" id="IPR002372">
    <property type="entry name" value="PQQ_rpt_dom"/>
</dbReference>
<protein>
    <recommendedName>
        <fullName evidence="1">Pyrrolo-quinoline quinone repeat domain-containing protein</fullName>
    </recommendedName>
</protein>
<gene>
    <name evidence="2" type="ORF">Aco03nite_014020</name>
</gene>
<dbReference type="InterPro" id="IPR015943">
    <property type="entry name" value="WD40/YVTN_repeat-like_dom_sf"/>
</dbReference>
<dbReference type="Gene3D" id="2.130.10.10">
    <property type="entry name" value="YVTN repeat-like/Quinoprotein amine dehydrogenase"/>
    <property type="match status" value="1"/>
</dbReference>
<organism evidence="2 3">
    <name type="scientific">Actinoplanes couchii</name>
    <dbReference type="NCBI Taxonomy" id="403638"/>
    <lineage>
        <taxon>Bacteria</taxon>
        <taxon>Bacillati</taxon>
        <taxon>Actinomycetota</taxon>
        <taxon>Actinomycetes</taxon>
        <taxon>Micromonosporales</taxon>
        <taxon>Micromonosporaceae</taxon>
        <taxon>Actinoplanes</taxon>
    </lineage>
</organism>
<dbReference type="EMBL" id="BOMG01000026">
    <property type="protein sequence ID" value="GID52998.1"/>
    <property type="molecule type" value="Genomic_DNA"/>
</dbReference>
<name>A0ABQ3X3K5_9ACTN</name>
<accession>A0ABQ3X3K5</accession>
<proteinExistence type="predicted"/>
<dbReference type="Pfam" id="PF13360">
    <property type="entry name" value="PQQ_2"/>
    <property type="match status" value="1"/>
</dbReference>